<dbReference type="InterPro" id="IPR005135">
    <property type="entry name" value="Endo/exonuclease/phosphatase"/>
</dbReference>
<dbReference type="STRING" id="205917.A0A4Y9Z1M9"/>
<organism evidence="13 14">
    <name type="scientific">Dentipellis fragilis</name>
    <dbReference type="NCBI Taxonomy" id="205917"/>
    <lineage>
        <taxon>Eukaryota</taxon>
        <taxon>Fungi</taxon>
        <taxon>Dikarya</taxon>
        <taxon>Basidiomycota</taxon>
        <taxon>Agaricomycotina</taxon>
        <taxon>Agaricomycetes</taxon>
        <taxon>Russulales</taxon>
        <taxon>Hericiaceae</taxon>
        <taxon>Dentipellis</taxon>
    </lineage>
</organism>
<evidence type="ECO:0000256" key="3">
    <source>
        <dbReference type="ARBA" id="ARBA00004322"/>
    </source>
</evidence>
<keyword evidence="7" id="KW-0378">Hydrolase</keyword>
<evidence type="ECO:0000313" key="13">
    <source>
        <dbReference type="EMBL" id="TFY67761.1"/>
    </source>
</evidence>
<dbReference type="Pfam" id="PF03372">
    <property type="entry name" value="Exo_endo_phos"/>
    <property type="match status" value="1"/>
</dbReference>
<evidence type="ECO:0000256" key="9">
    <source>
        <dbReference type="ARBA" id="ARBA00023204"/>
    </source>
</evidence>
<dbReference type="AlphaFoldDB" id="A0A4Y9Z1M9"/>
<comment type="caution">
    <text evidence="13">The sequence shown here is derived from an EMBL/GenBank/DDBJ whole genome shotgun (WGS) entry which is preliminary data.</text>
</comment>
<protein>
    <recommendedName>
        <fullName evidence="12">Endonuclease/exonuclease/phosphatase domain-containing protein</fullName>
    </recommendedName>
</protein>
<comment type="cofactor">
    <cofactor evidence="1">
        <name>Mn(2+)</name>
        <dbReference type="ChEBI" id="CHEBI:29035"/>
    </cofactor>
</comment>
<comment type="subcellular location">
    <subcellularLocation>
        <location evidence="3">Nucleus</location>
        <location evidence="3">PML body</location>
    </subcellularLocation>
</comment>
<dbReference type="Gene3D" id="3.60.10.10">
    <property type="entry name" value="Endonuclease/exonuclease/phosphatase"/>
    <property type="match status" value="1"/>
</dbReference>
<dbReference type="GO" id="GO:0046872">
    <property type="term" value="F:metal ion binding"/>
    <property type="evidence" value="ECO:0007669"/>
    <property type="project" value="UniProtKB-KW"/>
</dbReference>
<dbReference type="SUPFAM" id="SSF56219">
    <property type="entry name" value="DNase I-like"/>
    <property type="match status" value="1"/>
</dbReference>
<evidence type="ECO:0000256" key="8">
    <source>
        <dbReference type="ARBA" id="ARBA00022842"/>
    </source>
</evidence>
<keyword evidence="14" id="KW-1185">Reference proteome</keyword>
<evidence type="ECO:0000256" key="10">
    <source>
        <dbReference type="ARBA" id="ARBA00023242"/>
    </source>
</evidence>
<evidence type="ECO:0000256" key="4">
    <source>
        <dbReference type="ARBA" id="ARBA00022722"/>
    </source>
</evidence>
<dbReference type="EMBL" id="SEOQ01000182">
    <property type="protein sequence ID" value="TFY67761.1"/>
    <property type="molecule type" value="Genomic_DNA"/>
</dbReference>
<dbReference type="Proteomes" id="UP000298327">
    <property type="component" value="Unassembled WGS sequence"/>
</dbReference>
<evidence type="ECO:0000259" key="12">
    <source>
        <dbReference type="Pfam" id="PF03372"/>
    </source>
</evidence>
<gene>
    <name evidence="13" type="ORF">EVG20_g3825</name>
</gene>
<keyword evidence="9" id="KW-0234">DNA repair</keyword>
<evidence type="ECO:0000256" key="11">
    <source>
        <dbReference type="SAM" id="MobiDB-lite"/>
    </source>
</evidence>
<comment type="cofactor">
    <cofactor evidence="2">
        <name>Mg(2+)</name>
        <dbReference type="ChEBI" id="CHEBI:18420"/>
    </cofactor>
</comment>
<keyword evidence="4" id="KW-0540">Nuclease</keyword>
<dbReference type="GO" id="GO:0004518">
    <property type="term" value="F:nuclease activity"/>
    <property type="evidence" value="ECO:0007669"/>
    <property type="project" value="UniProtKB-KW"/>
</dbReference>
<name>A0A4Y9Z1M9_9AGAM</name>
<dbReference type="GO" id="GO:0006302">
    <property type="term" value="P:double-strand break repair"/>
    <property type="evidence" value="ECO:0007669"/>
    <property type="project" value="TreeGrafter"/>
</dbReference>
<dbReference type="GO" id="GO:0003697">
    <property type="term" value="F:single-stranded DNA binding"/>
    <property type="evidence" value="ECO:0007669"/>
    <property type="project" value="TreeGrafter"/>
</dbReference>
<dbReference type="InterPro" id="IPR036691">
    <property type="entry name" value="Endo/exonu/phosph_ase_sf"/>
</dbReference>
<evidence type="ECO:0000256" key="5">
    <source>
        <dbReference type="ARBA" id="ARBA00022723"/>
    </source>
</evidence>
<keyword evidence="5" id="KW-0479">Metal-binding</keyword>
<reference evidence="13 14" key="1">
    <citation type="submission" date="2019-02" db="EMBL/GenBank/DDBJ databases">
        <title>Genome sequencing of the rare red list fungi Dentipellis fragilis.</title>
        <authorList>
            <person name="Buettner E."/>
            <person name="Kellner H."/>
        </authorList>
    </citation>
    <scope>NUCLEOTIDE SEQUENCE [LARGE SCALE GENOMIC DNA]</scope>
    <source>
        <strain evidence="13 14">DSM 105465</strain>
    </source>
</reference>
<dbReference type="InterPro" id="IPR051547">
    <property type="entry name" value="TDP2-like"/>
</dbReference>
<evidence type="ECO:0000256" key="6">
    <source>
        <dbReference type="ARBA" id="ARBA00022763"/>
    </source>
</evidence>
<evidence type="ECO:0000256" key="7">
    <source>
        <dbReference type="ARBA" id="ARBA00022801"/>
    </source>
</evidence>
<sequence length="394" mass="44058">MRIRRRLSRPHPVLLWTKRLIRRVGAACLHPFASLRTRNMSPPQNPLQDTVVPLPYIRYSYTQRCWTNGPSKPKQLRIEELPNHIGLVTWNVDMSWSDAPGRLWCALNFLQGEIFKCPEGTMPRPCAVLLQEVAHAAFAALLAHPWVCAQFYVLPPSPGFWPPGATYGAVTLVSRNIRVARGLSVAYGGSRMQRTALITDVLVGVGAGPTKQARALRIVNTHLESLEAGTEQRAQQLWTLARWLHDHQVVGAVAGGDMNAIAPADETHVRRNRLRDAWDDVPARSRGYGATWGFQSRRKTDVQHAPGRLDKFLYRPGSAFEISGPWIIGQGLKTADGEWVSDHYGLGDRVREHEVQEGQRALVAEQPHVAHEAYARGQQRRAGGGRYGEKRGRV</sequence>
<evidence type="ECO:0000313" key="14">
    <source>
        <dbReference type="Proteomes" id="UP000298327"/>
    </source>
</evidence>
<evidence type="ECO:0000256" key="2">
    <source>
        <dbReference type="ARBA" id="ARBA00001946"/>
    </source>
</evidence>
<dbReference type="OrthoDB" id="9975959at2759"/>
<proteinExistence type="predicted"/>
<dbReference type="PANTHER" id="PTHR15822">
    <property type="entry name" value="TRAF AND TNF RECEPTOR-ASSOCIATED PROTEIN"/>
    <property type="match status" value="1"/>
</dbReference>
<dbReference type="PANTHER" id="PTHR15822:SF4">
    <property type="entry name" value="TYROSYL-DNA PHOSPHODIESTERASE 2"/>
    <property type="match status" value="1"/>
</dbReference>
<dbReference type="GO" id="GO:0070260">
    <property type="term" value="F:5'-tyrosyl-DNA phosphodiesterase activity"/>
    <property type="evidence" value="ECO:0007669"/>
    <property type="project" value="TreeGrafter"/>
</dbReference>
<keyword evidence="10" id="KW-0539">Nucleus</keyword>
<accession>A0A4Y9Z1M9</accession>
<keyword evidence="8" id="KW-0460">Magnesium</keyword>
<feature type="domain" description="Endonuclease/exonuclease/phosphatase" evidence="12">
    <location>
        <begin position="89"/>
        <end position="343"/>
    </location>
</feature>
<evidence type="ECO:0000256" key="1">
    <source>
        <dbReference type="ARBA" id="ARBA00001936"/>
    </source>
</evidence>
<feature type="region of interest" description="Disordered" evidence="11">
    <location>
        <begin position="374"/>
        <end position="394"/>
    </location>
</feature>
<keyword evidence="6" id="KW-0227">DNA damage</keyword>
<dbReference type="GO" id="GO:0005737">
    <property type="term" value="C:cytoplasm"/>
    <property type="evidence" value="ECO:0007669"/>
    <property type="project" value="TreeGrafter"/>
</dbReference>